<evidence type="ECO:0000313" key="2">
    <source>
        <dbReference type="Proteomes" id="UP000198224"/>
    </source>
</evidence>
<proteinExistence type="predicted"/>
<organism evidence="1 2">
    <name type="scientific">Micromonospora chokoriensis</name>
    <dbReference type="NCBI Taxonomy" id="356851"/>
    <lineage>
        <taxon>Bacteria</taxon>
        <taxon>Bacillati</taxon>
        <taxon>Actinomycetota</taxon>
        <taxon>Actinomycetes</taxon>
        <taxon>Micromonosporales</taxon>
        <taxon>Micromonosporaceae</taxon>
        <taxon>Micromonospora</taxon>
    </lineage>
</organism>
<dbReference type="AlphaFoldDB" id="A0A1C4V6R5"/>
<keyword evidence="2" id="KW-1185">Reference proteome</keyword>
<protein>
    <submittedName>
        <fullName evidence="1">Uncharacterized protein</fullName>
    </submittedName>
</protein>
<sequence>MVYRSIVIVLPGYDDRGPDAPDGPGLAYDGADLMDRPGFWAAHLIEAVEADLDGELALLFNHELDTVRATYRQLTDTAAWPAFPVDLGGGARLVVVRRNVDEDEGVDYLLVPADGANCVQIATVEGALEGPGLSWDELVAVADRQPGALAQATALLLLAPMLGDTAAESSGAVTRLAAALRTVGVTGQVVTIAEAIVAAAPAAWHRTADGVNICDSEYSTRNPSSLVALKPADLRTVSDLLATGRG</sequence>
<dbReference type="EMBL" id="LT607409">
    <property type="protein sequence ID" value="SCE79723.1"/>
    <property type="molecule type" value="Genomic_DNA"/>
</dbReference>
<dbReference type="Proteomes" id="UP000198224">
    <property type="component" value="Chromosome I"/>
</dbReference>
<accession>A0A1C4V6R5</accession>
<gene>
    <name evidence="1" type="ORF">GA0070612_1143</name>
</gene>
<name>A0A1C4V6R5_9ACTN</name>
<evidence type="ECO:0000313" key="1">
    <source>
        <dbReference type="EMBL" id="SCE79723.1"/>
    </source>
</evidence>
<reference evidence="2" key="1">
    <citation type="submission" date="2016-06" db="EMBL/GenBank/DDBJ databases">
        <authorList>
            <person name="Varghese N."/>
            <person name="Submissions Spin"/>
        </authorList>
    </citation>
    <scope>NUCLEOTIDE SEQUENCE [LARGE SCALE GENOMIC DNA]</scope>
    <source>
        <strain evidence="2">DSM 45160</strain>
    </source>
</reference>